<name>A0A086Y578_9RHOB</name>
<dbReference type="Pfam" id="PF13817">
    <property type="entry name" value="DDE_Tnp_IS66_C"/>
    <property type="match status" value="1"/>
</dbReference>
<dbReference type="EMBL" id="JGYG01000006">
    <property type="protein sequence ID" value="KFI29428.1"/>
    <property type="molecule type" value="Genomic_DNA"/>
</dbReference>
<evidence type="ECO:0000313" key="4">
    <source>
        <dbReference type="EMBL" id="KFI29428.1"/>
    </source>
</evidence>
<dbReference type="AlphaFoldDB" id="A0A086Y578"/>
<feature type="domain" description="Transposase IS66 central" evidence="2">
    <location>
        <begin position="160"/>
        <end position="449"/>
    </location>
</feature>
<dbReference type="PANTHER" id="PTHR33678">
    <property type="entry name" value="BLL1576 PROTEIN"/>
    <property type="match status" value="1"/>
</dbReference>
<dbReference type="InterPro" id="IPR004291">
    <property type="entry name" value="Transposase_IS66_central"/>
</dbReference>
<evidence type="ECO:0000259" key="3">
    <source>
        <dbReference type="Pfam" id="PF13817"/>
    </source>
</evidence>
<comment type="caution">
    <text evidence="4">The sequence shown here is derived from an EMBL/GenBank/DDBJ whole genome shotgun (WGS) entry which is preliminary data.</text>
</comment>
<proteinExistence type="predicted"/>
<dbReference type="InterPro" id="IPR039552">
    <property type="entry name" value="IS66_C"/>
</dbReference>
<dbReference type="STRING" id="195105.CN97_16035"/>
<accession>A0A086Y578</accession>
<dbReference type="eggNOG" id="COG4974">
    <property type="taxonomic scope" value="Bacteria"/>
</dbReference>
<feature type="domain" description="Transposase IS66 C-terminal" evidence="3">
    <location>
        <begin position="456"/>
        <end position="494"/>
    </location>
</feature>
<dbReference type="PANTHER" id="PTHR33678:SF1">
    <property type="entry name" value="BLL1576 PROTEIN"/>
    <property type="match status" value="1"/>
</dbReference>
<gene>
    <name evidence="4" type="ORF">CN97_16035</name>
</gene>
<evidence type="ECO:0000256" key="1">
    <source>
        <dbReference type="SAM" id="MobiDB-lite"/>
    </source>
</evidence>
<organism evidence="4 5">
    <name type="scientific">Haematobacter massiliensis</name>
    <dbReference type="NCBI Taxonomy" id="195105"/>
    <lineage>
        <taxon>Bacteria</taxon>
        <taxon>Pseudomonadati</taxon>
        <taxon>Pseudomonadota</taxon>
        <taxon>Alphaproteobacteria</taxon>
        <taxon>Rhodobacterales</taxon>
        <taxon>Paracoccaceae</taxon>
        <taxon>Haematobacter</taxon>
    </lineage>
</organism>
<dbReference type="InterPro" id="IPR052344">
    <property type="entry name" value="Transposase-related"/>
</dbReference>
<feature type="region of interest" description="Disordered" evidence="1">
    <location>
        <begin position="25"/>
        <end position="55"/>
    </location>
</feature>
<evidence type="ECO:0000313" key="5">
    <source>
        <dbReference type="Proteomes" id="UP000028826"/>
    </source>
</evidence>
<dbReference type="NCBIfam" id="NF033517">
    <property type="entry name" value="transpos_IS66"/>
    <property type="match status" value="1"/>
</dbReference>
<dbReference type="Proteomes" id="UP000028826">
    <property type="component" value="Unassembled WGS sequence"/>
</dbReference>
<reference evidence="4 5" key="1">
    <citation type="submission" date="2014-03" db="EMBL/GenBank/DDBJ databases">
        <title>Genome of Haematobacter massiliensis CCUG 47968.</title>
        <authorList>
            <person name="Wang D."/>
            <person name="Wang G."/>
        </authorList>
    </citation>
    <scope>NUCLEOTIDE SEQUENCE [LARGE SCALE GENOMIC DNA]</scope>
    <source>
        <strain evidence="4 5">CCUG 47968</strain>
    </source>
</reference>
<evidence type="ECO:0000259" key="2">
    <source>
        <dbReference type="Pfam" id="PF03050"/>
    </source>
</evidence>
<sequence>MKLQARITHLAAEVKTLRKALKKANHRLYSPTADRPPQKADTAEAPQDAPITDDAPHAEPAQAIAIAQPARRTNAYRGGRAPKTFGLGVEEREILIETPDRTCPCSCGGGIRGYDIDRTVECIPAQYYVAVRKYARYRCRREDRIIGTRFEARILAQTGMSTSFLAQIMCLRYAWYLPWFRQEQIMVAQGFRFQRSTMARWASRVALEAFKPIYDLMLENLLARSARLFMDETTVKQLSPGDGKTRTSYMYALHRDDRSFGGNLPPGTVYLSRRTRAMYNINQLLADRSLIVHHDGYAGYGHLGRAETPYAHIVSVDCWAHVRRLFTDEIKAEKSLYATEIVDLIAELYAVEKPINGKAPDVRAEIRQRQSVPILDRIRFRLAEVENKYLGKSDMGKAIRYVQDRWTGLTRFVENGYIDLDNNPVERQFKQTILLRNNVLFIGSDEGGEAWAITSSLLQSYKLNRVDPHRYLVWVLEQVRARKPRAEYAELLPWNAPLSCRIDVPRTR</sequence>
<dbReference type="Pfam" id="PF03050">
    <property type="entry name" value="DDE_Tnp_IS66"/>
    <property type="match status" value="1"/>
</dbReference>
<keyword evidence="5" id="KW-1185">Reference proteome</keyword>
<protein>
    <submittedName>
        <fullName evidence="4">Uncharacterized protein</fullName>
    </submittedName>
</protein>